<dbReference type="Gene3D" id="2.40.110.10">
    <property type="entry name" value="Butyryl-CoA Dehydrogenase, subunit A, domain 2"/>
    <property type="match status" value="1"/>
</dbReference>
<keyword evidence="4 5" id="KW-0274">FAD</keyword>
<dbReference type="InterPro" id="IPR009075">
    <property type="entry name" value="AcylCo_DH/oxidase_C"/>
</dbReference>
<evidence type="ECO:0000313" key="9">
    <source>
        <dbReference type="EMBL" id="CAD7698284.1"/>
    </source>
</evidence>
<dbReference type="Gene3D" id="1.10.540.10">
    <property type="entry name" value="Acyl-CoA dehydrogenase/oxidase, N-terminal domain"/>
    <property type="match status" value="1"/>
</dbReference>
<dbReference type="SUPFAM" id="SSF47203">
    <property type="entry name" value="Acyl-CoA dehydrogenase C-terminal domain-like"/>
    <property type="match status" value="1"/>
</dbReference>
<feature type="domain" description="Acyl-CoA dehydrogenase/oxidase N-terminal" evidence="8">
    <location>
        <begin position="76"/>
        <end position="182"/>
    </location>
</feature>
<dbReference type="GO" id="GO:0006635">
    <property type="term" value="P:fatty acid beta-oxidation"/>
    <property type="evidence" value="ECO:0007669"/>
    <property type="project" value="InterPro"/>
</dbReference>
<reference evidence="9" key="1">
    <citation type="submission" date="2020-12" db="EMBL/GenBank/DDBJ databases">
        <authorList>
            <person name="Iha C."/>
        </authorList>
    </citation>
    <scope>NUCLEOTIDE SEQUENCE</scope>
</reference>
<evidence type="ECO:0000256" key="1">
    <source>
        <dbReference type="ARBA" id="ARBA00001974"/>
    </source>
</evidence>
<dbReference type="InterPro" id="IPR006091">
    <property type="entry name" value="Acyl-CoA_Oxase/DH_mid-dom"/>
</dbReference>
<dbReference type="InterPro" id="IPR009100">
    <property type="entry name" value="AcylCoA_DH/oxidase_NM_dom_sf"/>
</dbReference>
<dbReference type="OrthoDB" id="435240at2759"/>
<dbReference type="InterPro" id="IPR046373">
    <property type="entry name" value="Acyl-CoA_Oxase/DH_mid-dom_sf"/>
</dbReference>
<dbReference type="PANTHER" id="PTHR43188">
    <property type="entry name" value="ACYL-COENZYME A OXIDASE"/>
    <property type="match status" value="1"/>
</dbReference>
<evidence type="ECO:0000256" key="2">
    <source>
        <dbReference type="ARBA" id="ARBA00009347"/>
    </source>
</evidence>
<proteinExistence type="inferred from homology"/>
<feature type="domain" description="Acyl-CoA oxidase/dehydrogenase middle" evidence="7">
    <location>
        <begin position="190"/>
        <end position="282"/>
    </location>
</feature>
<dbReference type="FunFam" id="1.20.140.10:FF:000021">
    <property type="entry name" value="Acyl-coenzyme A oxidase 4, peroxisomal"/>
    <property type="match status" value="1"/>
</dbReference>
<keyword evidence="5" id="KW-0560">Oxidoreductase</keyword>
<dbReference type="PROSITE" id="PS00073">
    <property type="entry name" value="ACYL_COA_DH_2"/>
    <property type="match status" value="1"/>
</dbReference>
<evidence type="ECO:0000256" key="4">
    <source>
        <dbReference type="ARBA" id="ARBA00022827"/>
    </source>
</evidence>
<comment type="caution">
    <text evidence="9">The sequence shown here is derived from an EMBL/GenBank/DDBJ whole genome shotgun (WGS) entry which is preliminary data.</text>
</comment>
<dbReference type="Pfam" id="PF02771">
    <property type="entry name" value="Acyl-CoA_dh_N"/>
    <property type="match status" value="1"/>
</dbReference>
<comment type="similarity">
    <text evidence="2 5">Belongs to the acyl-CoA dehydrogenase family.</text>
</comment>
<evidence type="ECO:0000256" key="5">
    <source>
        <dbReference type="RuleBase" id="RU362125"/>
    </source>
</evidence>
<dbReference type="InterPro" id="IPR037069">
    <property type="entry name" value="AcylCoA_DH/ox_N_sf"/>
</dbReference>
<evidence type="ECO:0000313" key="10">
    <source>
        <dbReference type="Proteomes" id="UP000708148"/>
    </source>
</evidence>
<dbReference type="InterPro" id="IPR013786">
    <property type="entry name" value="AcylCoA_DH/ox_N"/>
</dbReference>
<dbReference type="Gene3D" id="1.20.140.10">
    <property type="entry name" value="Butyryl-CoA Dehydrogenase, subunit A, domain 3"/>
    <property type="match status" value="1"/>
</dbReference>
<dbReference type="Proteomes" id="UP000708148">
    <property type="component" value="Unassembled WGS sequence"/>
</dbReference>
<dbReference type="PANTHER" id="PTHR43188:SF1">
    <property type="entry name" value="ACYL-COA DEHYDROGENASE"/>
    <property type="match status" value="1"/>
</dbReference>
<dbReference type="GO" id="GO:0050660">
    <property type="term" value="F:flavin adenine dinucleotide binding"/>
    <property type="evidence" value="ECO:0007669"/>
    <property type="project" value="InterPro"/>
</dbReference>
<dbReference type="SUPFAM" id="SSF56645">
    <property type="entry name" value="Acyl-CoA dehydrogenase NM domain-like"/>
    <property type="match status" value="1"/>
</dbReference>
<dbReference type="InterPro" id="IPR036250">
    <property type="entry name" value="AcylCo_DH-like_C"/>
</dbReference>
<accession>A0A8S1ISS8</accession>
<feature type="domain" description="Acyl-CoA dehydrogenase/oxidase C-terminal" evidence="6">
    <location>
        <begin position="301"/>
        <end position="439"/>
    </location>
</feature>
<dbReference type="Pfam" id="PF02770">
    <property type="entry name" value="Acyl-CoA_dh_M"/>
    <property type="match status" value="1"/>
</dbReference>
<dbReference type="Pfam" id="PF00441">
    <property type="entry name" value="Acyl-CoA_dh_1"/>
    <property type="match status" value="1"/>
</dbReference>
<keyword evidence="10" id="KW-1185">Reference proteome</keyword>
<dbReference type="GO" id="GO:0005777">
    <property type="term" value="C:peroxisome"/>
    <property type="evidence" value="ECO:0007669"/>
    <property type="project" value="TreeGrafter"/>
</dbReference>
<name>A0A8S1ISS8_9CHLO</name>
<organism evidence="9 10">
    <name type="scientific">Ostreobium quekettii</name>
    <dbReference type="NCBI Taxonomy" id="121088"/>
    <lineage>
        <taxon>Eukaryota</taxon>
        <taxon>Viridiplantae</taxon>
        <taxon>Chlorophyta</taxon>
        <taxon>core chlorophytes</taxon>
        <taxon>Ulvophyceae</taxon>
        <taxon>TCBD clade</taxon>
        <taxon>Bryopsidales</taxon>
        <taxon>Ostreobineae</taxon>
        <taxon>Ostreobiaceae</taxon>
        <taxon>Ostreobium</taxon>
    </lineage>
</organism>
<evidence type="ECO:0000256" key="3">
    <source>
        <dbReference type="ARBA" id="ARBA00022630"/>
    </source>
</evidence>
<gene>
    <name evidence="9" type="ORF">OSTQU699_LOCUS3645</name>
</gene>
<dbReference type="GO" id="GO:0003995">
    <property type="term" value="F:acyl-CoA dehydrogenase activity"/>
    <property type="evidence" value="ECO:0007669"/>
    <property type="project" value="InterPro"/>
</dbReference>
<comment type="cofactor">
    <cofactor evidence="1 5">
        <name>FAD</name>
        <dbReference type="ChEBI" id="CHEBI:57692"/>
    </cofactor>
</comment>
<dbReference type="FunFam" id="2.40.110.10:FF:000013">
    <property type="entry name" value="Acyl-coenzyme A oxidase 4 peroxisomal"/>
    <property type="match status" value="1"/>
</dbReference>
<dbReference type="AlphaFoldDB" id="A0A8S1ISS8"/>
<protein>
    <submittedName>
        <fullName evidence="9">Uncharacterized protein</fullName>
    </submittedName>
</protein>
<dbReference type="InterPro" id="IPR006089">
    <property type="entry name" value="Acyl-CoA_DH_CS"/>
</dbReference>
<dbReference type="InterPro" id="IPR045008">
    <property type="entry name" value="ACX4-like"/>
</dbReference>
<keyword evidence="3 5" id="KW-0285">Flavoprotein</keyword>
<evidence type="ECO:0000259" key="7">
    <source>
        <dbReference type="Pfam" id="PF02770"/>
    </source>
</evidence>
<dbReference type="EMBL" id="CAJHUC010000806">
    <property type="protein sequence ID" value="CAD7698284.1"/>
    <property type="molecule type" value="Genomic_DNA"/>
</dbReference>
<evidence type="ECO:0000259" key="8">
    <source>
        <dbReference type="Pfam" id="PF02771"/>
    </source>
</evidence>
<sequence length="452" mass="49355">MLRIAFLVTRECHLRRALGKMSQQLRHAAATRDPLPDVDSAVAAFPGPPEFPQAATAARFPEAAHDVMGFDDLLPEDARAVRRRVREFMAAEVAPKIAGYWERAEFPFEVLPELKKLNIGGLSVKYPGCSGLSTLGTGMVMAEMARVDASLSTFVMVHASLAMHTIELMGTEEQKQELLPKLSGLDLVGCWGLTEPDHGSDAAKLSTTARAVEGGWVLNGRKRWIGNGTFADVAVIWATNADNGEINAFIVRKGTPGFRTTKIENKISLRCVQNANIHMEDVFVSEAARLPGVTSARDTAKVLSTSRITVAWQPVGIAMGAYDVCMRYVGQREQFGSPLAAFQLVQEKLSRMLANIQAMTLMTWRLSELCDSGRSTTGMASLVKSWNTLRCRETVALARELLGGNGILSEFHVAKAFCDIEAIYTYEGTYDINSLVTARETTGISAIRAPKK</sequence>
<evidence type="ECO:0000259" key="6">
    <source>
        <dbReference type="Pfam" id="PF00441"/>
    </source>
</evidence>